<dbReference type="eggNOG" id="ENOG5030W6M">
    <property type="taxonomic scope" value="Bacteria"/>
</dbReference>
<protein>
    <submittedName>
        <fullName evidence="1">Uncharacterized protein</fullName>
    </submittedName>
</protein>
<reference evidence="1" key="1">
    <citation type="submission" date="2006-09" db="EMBL/GenBank/DDBJ databases">
        <title>Complete sequence of Rhodopseudomonas palustris BisA53.</title>
        <authorList>
            <consortium name="US DOE Joint Genome Institute"/>
            <person name="Copeland A."/>
            <person name="Lucas S."/>
            <person name="Lapidus A."/>
            <person name="Barry K."/>
            <person name="Detter J.C."/>
            <person name="Glavina del Rio T."/>
            <person name="Hammon N."/>
            <person name="Israni S."/>
            <person name="Dalin E."/>
            <person name="Tice H."/>
            <person name="Pitluck S."/>
            <person name="Chain P."/>
            <person name="Malfatti S."/>
            <person name="Shin M."/>
            <person name="Vergez L."/>
            <person name="Schmutz J."/>
            <person name="Larimer F."/>
            <person name="Land M."/>
            <person name="Hauser L."/>
            <person name="Pelletier D.A."/>
            <person name="Kyrpides N."/>
            <person name="Kim E."/>
            <person name="Harwood C.S."/>
            <person name="Oda Y."/>
            <person name="Richardson P."/>
        </authorList>
    </citation>
    <scope>NUCLEOTIDE SEQUENCE [LARGE SCALE GENOMIC DNA]</scope>
    <source>
        <strain evidence="1">BisA53</strain>
    </source>
</reference>
<dbReference type="HOGENOM" id="CLU_170888_0_0_5"/>
<name>Q07J21_RHOP5</name>
<evidence type="ECO:0000313" key="1">
    <source>
        <dbReference type="EMBL" id="ABJ08063.1"/>
    </source>
</evidence>
<dbReference type="AlphaFoldDB" id="Q07J21"/>
<organism evidence="1">
    <name type="scientific">Rhodopseudomonas palustris (strain BisA53)</name>
    <dbReference type="NCBI Taxonomy" id="316055"/>
    <lineage>
        <taxon>Bacteria</taxon>
        <taxon>Pseudomonadati</taxon>
        <taxon>Pseudomonadota</taxon>
        <taxon>Alphaproteobacteria</taxon>
        <taxon>Hyphomicrobiales</taxon>
        <taxon>Nitrobacteraceae</taxon>
        <taxon>Rhodopseudomonas</taxon>
    </lineage>
</organism>
<accession>Q07J21</accession>
<proteinExistence type="predicted"/>
<dbReference type="STRING" id="316055.RPE_4138"/>
<gene>
    <name evidence="1" type="ordered locus">RPE_4138</name>
</gene>
<dbReference type="OrthoDB" id="8236569at2"/>
<dbReference type="EMBL" id="CP000463">
    <property type="protein sequence ID" value="ABJ08063.1"/>
    <property type="molecule type" value="Genomic_DNA"/>
</dbReference>
<dbReference type="KEGG" id="rpe:RPE_4138"/>
<sequence>MSIKLQGSVAFEPEFVGQLSMIARALLEAGLDPAAFTITKHGAQADSPEIGAFQYDYTVSTGEEQFCVTAPNDPRFLDDLLARLHHSAAAHQAGEAPAQGLFARVARWMAPSQ</sequence>